<dbReference type="Proteomes" id="UP001433508">
    <property type="component" value="Unassembled WGS sequence"/>
</dbReference>
<sequence length="93" mass="10663">MFEDTGCEVYEGSGPEYPEEPIRPEIGAPARRAPTFKEILEGLCNRFYEFEEEVLTAYGDDPRAREDIINLWIKSLRRWSTCNTHHPTKAGGT</sequence>
<organism evidence="1 2">
    <name type="scientific">Lipomyces kononenkoae</name>
    <name type="common">Yeast</name>
    <dbReference type="NCBI Taxonomy" id="34357"/>
    <lineage>
        <taxon>Eukaryota</taxon>
        <taxon>Fungi</taxon>
        <taxon>Dikarya</taxon>
        <taxon>Ascomycota</taxon>
        <taxon>Saccharomycotina</taxon>
        <taxon>Lipomycetes</taxon>
        <taxon>Lipomycetales</taxon>
        <taxon>Lipomycetaceae</taxon>
        <taxon>Lipomyces</taxon>
    </lineage>
</organism>
<proteinExistence type="predicted"/>
<evidence type="ECO:0000313" key="1">
    <source>
        <dbReference type="EMBL" id="KAK9234709.1"/>
    </source>
</evidence>
<gene>
    <name evidence="1" type="ORF">V1525DRAFT_391185</name>
</gene>
<keyword evidence="2" id="KW-1185">Reference proteome</keyword>
<protein>
    <submittedName>
        <fullName evidence="1">Uncharacterized protein</fullName>
    </submittedName>
</protein>
<reference evidence="2" key="1">
    <citation type="journal article" date="2024" name="Front. Bioeng. Biotechnol.">
        <title>Genome-scale model development and genomic sequencing of the oleaginous clade Lipomyces.</title>
        <authorList>
            <person name="Czajka J.J."/>
            <person name="Han Y."/>
            <person name="Kim J."/>
            <person name="Mondo S.J."/>
            <person name="Hofstad B.A."/>
            <person name="Robles A."/>
            <person name="Haridas S."/>
            <person name="Riley R."/>
            <person name="LaButti K."/>
            <person name="Pangilinan J."/>
            <person name="Andreopoulos W."/>
            <person name="Lipzen A."/>
            <person name="Yan J."/>
            <person name="Wang M."/>
            <person name="Ng V."/>
            <person name="Grigoriev I.V."/>
            <person name="Spatafora J.W."/>
            <person name="Magnuson J.K."/>
            <person name="Baker S.E."/>
            <person name="Pomraning K.R."/>
        </authorList>
    </citation>
    <scope>NUCLEOTIDE SEQUENCE [LARGE SCALE GENOMIC DNA]</scope>
    <source>
        <strain evidence="2">CBS 7786</strain>
    </source>
</reference>
<dbReference type="EMBL" id="MU971454">
    <property type="protein sequence ID" value="KAK9234709.1"/>
    <property type="molecule type" value="Genomic_DNA"/>
</dbReference>
<evidence type="ECO:0000313" key="2">
    <source>
        <dbReference type="Proteomes" id="UP001433508"/>
    </source>
</evidence>
<name>A0ACC3SSU6_LIPKO</name>
<comment type="caution">
    <text evidence="1">The sequence shown here is derived from an EMBL/GenBank/DDBJ whole genome shotgun (WGS) entry which is preliminary data.</text>
</comment>
<accession>A0ACC3SSU6</accession>